<protein>
    <submittedName>
        <fullName evidence="3">Uncharacterized protein</fullName>
    </submittedName>
</protein>
<reference evidence="3" key="1">
    <citation type="journal article" date="2019" name="Sci. Rep.">
        <title>Draft genome of Tanacetum cinerariifolium, the natural source of mosquito coil.</title>
        <authorList>
            <person name="Yamashiro T."/>
            <person name="Shiraishi A."/>
            <person name="Satake H."/>
            <person name="Nakayama K."/>
        </authorList>
    </citation>
    <scope>NUCLEOTIDE SEQUENCE</scope>
</reference>
<keyword evidence="1" id="KW-0175">Coiled coil</keyword>
<dbReference type="Pfam" id="PF14223">
    <property type="entry name" value="Retrotran_gag_2"/>
    <property type="match status" value="1"/>
</dbReference>
<evidence type="ECO:0000313" key="3">
    <source>
        <dbReference type="EMBL" id="GEU75440.1"/>
    </source>
</evidence>
<name>A0A6L2MNZ2_TANCI</name>
<proteinExistence type="predicted"/>
<organism evidence="3">
    <name type="scientific">Tanacetum cinerariifolium</name>
    <name type="common">Dalmatian daisy</name>
    <name type="synonym">Chrysanthemum cinerariifolium</name>
    <dbReference type="NCBI Taxonomy" id="118510"/>
    <lineage>
        <taxon>Eukaryota</taxon>
        <taxon>Viridiplantae</taxon>
        <taxon>Streptophyta</taxon>
        <taxon>Embryophyta</taxon>
        <taxon>Tracheophyta</taxon>
        <taxon>Spermatophyta</taxon>
        <taxon>Magnoliopsida</taxon>
        <taxon>eudicotyledons</taxon>
        <taxon>Gunneridae</taxon>
        <taxon>Pentapetalae</taxon>
        <taxon>asterids</taxon>
        <taxon>campanulids</taxon>
        <taxon>Asterales</taxon>
        <taxon>Asteraceae</taxon>
        <taxon>Asteroideae</taxon>
        <taxon>Anthemideae</taxon>
        <taxon>Anthemidinae</taxon>
        <taxon>Tanacetum</taxon>
    </lineage>
</organism>
<feature type="region of interest" description="Disordered" evidence="2">
    <location>
        <begin position="711"/>
        <end position="745"/>
    </location>
</feature>
<feature type="coiled-coil region" evidence="1">
    <location>
        <begin position="645"/>
        <end position="701"/>
    </location>
</feature>
<feature type="coiled-coil region" evidence="1">
    <location>
        <begin position="519"/>
        <end position="546"/>
    </location>
</feature>
<gene>
    <name evidence="3" type="ORF">Tci_047418</name>
</gene>
<evidence type="ECO:0000256" key="2">
    <source>
        <dbReference type="SAM" id="MobiDB-lite"/>
    </source>
</evidence>
<evidence type="ECO:0000256" key="1">
    <source>
        <dbReference type="SAM" id="Coils"/>
    </source>
</evidence>
<dbReference type="AlphaFoldDB" id="A0A6L2MNZ2"/>
<feature type="compositionally biased region" description="Basic and acidic residues" evidence="2">
    <location>
        <begin position="723"/>
        <end position="743"/>
    </location>
</feature>
<accession>A0A6L2MNZ2</accession>
<comment type="caution">
    <text evidence="3">The sequence shown here is derived from an EMBL/GenBank/DDBJ whole genome shotgun (WGS) entry which is preliminary data.</text>
</comment>
<sequence>MKKGEMISLAGLGSTSGIRASALGNFNLEVMEFESAMNNTTAKLPILKLEKTNKKNDVKARSLLLMALPNEHQLTFSQYNDANTMFAAIETRFGGTKATKKTQMILLKQQYENFNASSTESLDFIFNRIQKIISRLEILVWMNKADIKTMSIDDFYNNFKIVEQDVKKCVGASIGAQSMDFMTTLSTSSTNDVNTANPTYEASTVSPNVNTAYPQVSTANFSDSAVYAFIIENPNGSNLLQQDLEQIHEDDLEAMDLRGLATVEEQLVTYKKNKFLFSEEVAVLKREVACKDYKINVLKSEFEKVKQVKEGIEFKIENFDKASKSLDKLIGSQITENSKKGLGYHAVPPPHPLIYNGPIKFDLSYSGLDKFKEPKFKSYGPRDNKLKSNIFHDQKLDDSKENFDDSFKKEQVSEETSSFVESPLNVDKETAFSINKKIEFVIPKHHDKPVRKAVRASKGYSGVDVPLFPTMLVQGPILQSDPTILPPPISSPSRVPIPLHDSPLPGGNTPRSEEGRMTLNELTILCTSLSKKVESLESDLKQIKLTYGAAYSKLIMKGRNEHEVESDFNFTTAEDISTANVPVTTAGAEISTASLKDKTAKTTDDSNDITLAETLIEIRISATKPQKGVLVEKEHVKVKRKDQGLAQIESDAELAQRIYEEELAEVDRAQKERQKQKEATIADLTKEFNEIQARMDAMKNKNKQKWIYDFKPMDDDSQQPVESSRKRQREVYNEESLKKQKLEEDNDAEKEELRAILDIVPRDDIAINVESLATKYPIVDWKSYILIENMMYFQIIRADGSSMNYKIFSEMLDDFDRQDVIDLHRLVQERYDTTGPKGYDLLLWGDLKILFEPNEEDEI</sequence>
<dbReference type="EMBL" id="BKCJ010007082">
    <property type="protein sequence ID" value="GEU75440.1"/>
    <property type="molecule type" value="Genomic_DNA"/>
</dbReference>